<evidence type="ECO:0000259" key="10">
    <source>
        <dbReference type="Pfam" id="PF02880"/>
    </source>
</evidence>
<dbReference type="GO" id="GO:0008973">
    <property type="term" value="F:phosphopentomutase activity"/>
    <property type="evidence" value="ECO:0007669"/>
    <property type="project" value="TreeGrafter"/>
</dbReference>
<dbReference type="STRING" id="573413.Spirs_2379"/>
<keyword evidence="12" id="KW-1185">Reference proteome</keyword>
<evidence type="ECO:0000256" key="3">
    <source>
        <dbReference type="ARBA" id="ARBA00022553"/>
    </source>
</evidence>
<reference evidence="11 12" key="1">
    <citation type="journal article" date="2010" name="Stand. Genomic Sci.">
        <title>Complete genome sequence of Spirochaeta smaragdinae type strain (SEBR 4228).</title>
        <authorList>
            <person name="Mavromatis K."/>
            <person name="Yasawong M."/>
            <person name="Chertkov O."/>
            <person name="Lapidus A."/>
            <person name="Lucas S."/>
            <person name="Nolan M."/>
            <person name="Del Rio T.G."/>
            <person name="Tice H."/>
            <person name="Cheng J.F."/>
            <person name="Pitluck S."/>
            <person name="Liolios K."/>
            <person name="Ivanova N."/>
            <person name="Tapia R."/>
            <person name="Han C."/>
            <person name="Bruce D."/>
            <person name="Goodwin L."/>
            <person name="Pati A."/>
            <person name="Chen A."/>
            <person name="Palaniappan K."/>
            <person name="Land M."/>
            <person name="Hauser L."/>
            <person name="Chang Y.J."/>
            <person name="Jeffries C.D."/>
            <person name="Detter J.C."/>
            <person name="Rohde M."/>
            <person name="Brambilla E."/>
            <person name="Spring S."/>
            <person name="Goker M."/>
            <person name="Sikorski J."/>
            <person name="Woyke T."/>
            <person name="Bristow J."/>
            <person name="Eisen J.A."/>
            <person name="Markowitz V."/>
            <person name="Hugenholtz P."/>
            <person name="Klenk H.P."/>
            <person name="Kyrpides N.C."/>
        </authorList>
    </citation>
    <scope>NUCLEOTIDE SEQUENCE [LARGE SCALE GENOMIC DNA]</scope>
    <source>
        <strain evidence="12">DSM 11293 / JCM 15392 / SEBR 4228</strain>
    </source>
</reference>
<dbReference type="EMBL" id="CP002116">
    <property type="protein sequence ID" value="ADK81494.1"/>
    <property type="molecule type" value="Genomic_DNA"/>
</dbReference>
<evidence type="ECO:0000256" key="1">
    <source>
        <dbReference type="ARBA" id="ARBA00001946"/>
    </source>
</evidence>
<dbReference type="SUPFAM" id="SSF53738">
    <property type="entry name" value="Phosphoglucomutase, first 3 domains"/>
    <property type="match status" value="3"/>
</dbReference>
<evidence type="ECO:0000256" key="7">
    <source>
        <dbReference type="RuleBase" id="RU004326"/>
    </source>
</evidence>
<keyword evidence="4 7" id="KW-0479">Metal-binding</keyword>
<dbReference type="GO" id="GO:0000287">
    <property type="term" value="F:magnesium ion binding"/>
    <property type="evidence" value="ECO:0007669"/>
    <property type="project" value="InterPro"/>
</dbReference>
<dbReference type="Pfam" id="PF02879">
    <property type="entry name" value="PGM_PMM_II"/>
    <property type="match status" value="1"/>
</dbReference>
<sequence>MSGEAQAAAEYRNLAREYLSREEHPVFRKELEELLASGDEKDLADRFYTRLAFGTGGMRGVIGAGYNRMNPFTVSQATQGLANYIRKAVGLEAKPVVVIAYDSRRYSRLFAEEAAKVLCGNGIIVRLFPSLRPTPELSYAVRYFEATSGIVVTASHNPPEYNGYKVYWSDGGQIIAPHDSGIIEEVRNVTGSISRIPLESAMARGLFFEIGDAVDEAYLSMVAGCSLRPKLMEEKGKDLKVVYTPLHGSGLVPVEKSLSSMGIDVITVPEQREPDGNFPTVEYPNPEEASALKLAIELAQKEHADLVMATDPDSDRLGLAVPEDAECSSYRLLTGNQTGCLLADYIFSTRSELGRLPSDGAFVKTIVTTDLQRRIAESYGITTYDVLTGFKYIAAKIAAFEEGGRERFLFGGEESYGYLVTDKVRDKDAVSAAFMVAEMTLYHRSRGTSLLKRLEEIWERYGYFQELLVSRRFSGAEGVRKMADLMDSLRSRPMQQIAGLQVVEVADFLKGTRCDVEGHGLGKLELPSSNVLQFFLEGGSKVTVRPSGTEPKIKFYASVACEPELGLDEAKKLAGKRLAAVEETIDTLIGS</sequence>
<dbReference type="eggNOG" id="COG1109">
    <property type="taxonomic scope" value="Bacteria"/>
</dbReference>
<dbReference type="InterPro" id="IPR005846">
    <property type="entry name" value="A-D-PHexomutase_a/b/a-III"/>
</dbReference>
<gene>
    <name evidence="11" type="ordered locus">Spirs_2379</name>
</gene>
<feature type="domain" description="Alpha-D-phosphohexomutase alpha/beta/alpha" evidence="9">
    <location>
        <begin position="234"/>
        <end position="320"/>
    </location>
</feature>
<dbReference type="PRINTS" id="PR00509">
    <property type="entry name" value="PGMPMM"/>
</dbReference>
<evidence type="ECO:0000259" key="8">
    <source>
        <dbReference type="Pfam" id="PF02878"/>
    </source>
</evidence>
<dbReference type="Pfam" id="PF02878">
    <property type="entry name" value="PGM_PMM_I"/>
    <property type="match status" value="1"/>
</dbReference>
<accession>E1R1W8</accession>
<dbReference type="RefSeq" id="WP_013254957.1">
    <property type="nucleotide sequence ID" value="NC_014364.1"/>
</dbReference>
<evidence type="ECO:0000259" key="9">
    <source>
        <dbReference type="Pfam" id="PF02879"/>
    </source>
</evidence>
<dbReference type="HOGENOM" id="CLU_016950_0_0_12"/>
<dbReference type="GO" id="GO:0006166">
    <property type="term" value="P:purine ribonucleoside salvage"/>
    <property type="evidence" value="ECO:0007669"/>
    <property type="project" value="TreeGrafter"/>
</dbReference>
<name>E1R1W8_SEDSS</name>
<dbReference type="SUPFAM" id="SSF55957">
    <property type="entry name" value="Phosphoglucomutase, C-terminal domain"/>
    <property type="match status" value="1"/>
</dbReference>
<dbReference type="CDD" id="cd05799">
    <property type="entry name" value="PGM2"/>
    <property type="match status" value="1"/>
</dbReference>
<dbReference type="Gene3D" id="3.40.120.10">
    <property type="entry name" value="Alpha-D-Glucose-1,6-Bisphosphate, subunit A, domain 3"/>
    <property type="match status" value="3"/>
</dbReference>
<evidence type="ECO:0000313" key="12">
    <source>
        <dbReference type="Proteomes" id="UP000002318"/>
    </source>
</evidence>
<evidence type="ECO:0000256" key="4">
    <source>
        <dbReference type="ARBA" id="ARBA00022723"/>
    </source>
</evidence>
<dbReference type="Proteomes" id="UP000002318">
    <property type="component" value="Chromosome"/>
</dbReference>
<dbReference type="PROSITE" id="PS00710">
    <property type="entry name" value="PGM_PMM"/>
    <property type="match status" value="1"/>
</dbReference>
<dbReference type="InterPro" id="IPR005841">
    <property type="entry name" value="Alpha-D-phosphohexomutase_SF"/>
</dbReference>
<proteinExistence type="inferred from homology"/>
<comment type="similarity">
    <text evidence="2 7">Belongs to the phosphohexose mutase family.</text>
</comment>
<feature type="domain" description="Alpha-D-phosphohexomutase alpha/beta/alpha" evidence="10">
    <location>
        <begin position="335"/>
        <end position="461"/>
    </location>
</feature>
<dbReference type="Pfam" id="PF02880">
    <property type="entry name" value="PGM_PMM_III"/>
    <property type="match status" value="1"/>
</dbReference>
<dbReference type="Gene3D" id="3.30.310.50">
    <property type="entry name" value="Alpha-D-phosphohexomutase, C-terminal domain"/>
    <property type="match status" value="1"/>
</dbReference>
<dbReference type="PANTHER" id="PTHR45745">
    <property type="entry name" value="PHOSPHOMANNOMUTASE 45A"/>
    <property type="match status" value="1"/>
</dbReference>
<dbReference type="OrthoDB" id="9806956at2"/>
<evidence type="ECO:0000313" key="11">
    <source>
        <dbReference type="EMBL" id="ADK81494.1"/>
    </source>
</evidence>
<dbReference type="PANTHER" id="PTHR45745:SF1">
    <property type="entry name" value="PHOSPHOGLUCOMUTASE 2B-RELATED"/>
    <property type="match status" value="1"/>
</dbReference>
<dbReference type="AlphaFoldDB" id="E1R1W8"/>
<comment type="cofactor">
    <cofactor evidence="1">
        <name>Mg(2+)</name>
        <dbReference type="ChEBI" id="CHEBI:18420"/>
    </cofactor>
</comment>
<keyword evidence="3" id="KW-0597">Phosphoprotein</keyword>
<evidence type="ECO:0000256" key="5">
    <source>
        <dbReference type="ARBA" id="ARBA00022842"/>
    </source>
</evidence>
<dbReference type="InterPro" id="IPR005844">
    <property type="entry name" value="A-D-PHexomutase_a/b/a-I"/>
</dbReference>
<evidence type="ECO:0000256" key="2">
    <source>
        <dbReference type="ARBA" id="ARBA00010231"/>
    </source>
</evidence>
<dbReference type="InterPro" id="IPR016055">
    <property type="entry name" value="A-D-PHexomutase_a/b/a-I/II/III"/>
</dbReference>
<dbReference type="InterPro" id="IPR005845">
    <property type="entry name" value="A-D-PHexomutase_a/b/a-II"/>
</dbReference>
<dbReference type="InterPro" id="IPR036900">
    <property type="entry name" value="A-D-PHexomutase_C_sf"/>
</dbReference>
<evidence type="ECO:0000256" key="6">
    <source>
        <dbReference type="ARBA" id="ARBA00023235"/>
    </source>
</evidence>
<dbReference type="GO" id="GO:0005975">
    <property type="term" value="P:carbohydrate metabolic process"/>
    <property type="evidence" value="ECO:0007669"/>
    <property type="project" value="InterPro"/>
</dbReference>
<dbReference type="InterPro" id="IPR016066">
    <property type="entry name" value="A-D-PHexomutase_CS"/>
</dbReference>
<dbReference type="KEGG" id="ssm:Spirs_2379"/>
<keyword evidence="6" id="KW-0413">Isomerase</keyword>
<protein>
    <submittedName>
        <fullName evidence="11">Phosphoglucomutase/phosphomannomutase alpha/beta/alpha domain I</fullName>
    </submittedName>
</protein>
<feature type="domain" description="Alpha-D-phosphohexomutase alpha/beta/alpha" evidence="8">
    <location>
        <begin position="51"/>
        <end position="188"/>
    </location>
</feature>
<organism evidence="11 12">
    <name type="scientific">Sediminispirochaeta smaragdinae (strain DSM 11293 / JCM 15392 / SEBR 4228)</name>
    <name type="common">Spirochaeta smaragdinae</name>
    <dbReference type="NCBI Taxonomy" id="573413"/>
    <lineage>
        <taxon>Bacteria</taxon>
        <taxon>Pseudomonadati</taxon>
        <taxon>Spirochaetota</taxon>
        <taxon>Spirochaetia</taxon>
        <taxon>Spirochaetales</taxon>
        <taxon>Spirochaetaceae</taxon>
        <taxon>Sediminispirochaeta</taxon>
    </lineage>
</organism>
<keyword evidence="5 7" id="KW-0460">Magnesium</keyword>